<accession>A0A6L5X7U7</accession>
<dbReference type="EMBL" id="VULZ01000011">
    <property type="protein sequence ID" value="MSS15468.1"/>
    <property type="molecule type" value="Genomic_DNA"/>
</dbReference>
<organism evidence="7 8">
    <name type="scientific">Porcincola intestinalis</name>
    <dbReference type="NCBI Taxonomy" id="2606632"/>
    <lineage>
        <taxon>Bacteria</taxon>
        <taxon>Bacillati</taxon>
        <taxon>Bacillota</taxon>
        <taxon>Clostridia</taxon>
        <taxon>Lachnospirales</taxon>
        <taxon>Lachnospiraceae</taxon>
        <taxon>Porcincola</taxon>
    </lineage>
</organism>
<dbReference type="PANTHER" id="PTHR43085">
    <property type="entry name" value="HEXOKINASE FAMILY MEMBER"/>
    <property type="match status" value="1"/>
</dbReference>
<comment type="caution">
    <text evidence="7">The sequence shown here is derived from an EMBL/GenBank/DDBJ whole genome shotgun (WGS) entry which is preliminary data.</text>
</comment>
<name>A0A6L5X7U7_9FIRM</name>
<dbReference type="Gene3D" id="3.40.1190.20">
    <property type="match status" value="1"/>
</dbReference>
<evidence type="ECO:0000256" key="3">
    <source>
        <dbReference type="ARBA" id="ARBA00022741"/>
    </source>
</evidence>
<keyword evidence="3" id="KW-0547">Nucleotide-binding</keyword>
<protein>
    <submittedName>
        <fullName evidence="7">Carbohydrate kinase family protein</fullName>
    </submittedName>
</protein>
<evidence type="ECO:0000313" key="8">
    <source>
        <dbReference type="Proteomes" id="UP000481852"/>
    </source>
</evidence>
<dbReference type="GO" id="GO:0005524">
    <property type="term" value="F:ATP binding"/>
    <property type="evidence" value="ECO:0007669"/>
    <property type="project" value="UniProtKB-KW"/>
</dbReference>
<comment type="similarity">
    <text evidence="1">Belongs to the carbohydrate kinase PfkB family.</text>
</comment>
<evidence type="ECO:0000313" key="7">
    <source>
        <dbReference type="EMBL" id="MSS15468.1"/>
    </source>
</evidence>
<dbReference type="RefSeq" id="WP_154526341.1">
    <property type="nucleotide sequence ID" value="NZ_VULZ01000011.1"/>
</dbReference>
<dbReference type="Pfam" id="PF00294">
    <property type="entry name" value="PfkB"/>
    <property type="match status" value="1"/>
</dbReference>
<dbReference type="GO" id="GO:0016301">
    <property type="term" value="F:kinase activity"/>
    <property type="evidence" value="ECO:0007669"/>
    <property type="project" value="UniProtKB-KW"/>
</dbReference>
<keyword evidence="4 7" id="KW-0418">Kinase</keyword>
<keyword evidence="2" id="KW-0808">Transferase</keyword>
<feature type="domain" description="Carbohydrate kinase PfkB" evidence="6">
    <location>
        <begin position="34"/>
        <end position="351"/>
    </location>
</feature>
<dbReference type="InterPro" id="IPR029056">
    <property type="entry name" value="Ribokinase-like"/>
</dbReference>
<reference evidence="7 8" key="1">
    <citation type="submission" date="2019-08" db="EMBL/GenBank/DDBJ databases">
        <title>In-depth cultivation of the pig gut microbiome towards novel bacterial diversity and tailored functional studies.</title>
        <authorList>
            <person name="Wylensek D."/>
            <person name="Hitch T.C.A."/>
            <person name="Clavel T."/>
        </authorList>
    </citation>
    <scope>NUCLEOTIDE SEQUENCE [LARGE SCALE GENOMIC DNA]</scope>
    <source>
        <strain evidence="7 8">Oil+RF-744-WCA-WT-11</strain>
    </source>
</reference>
<proteinExistence type="inferred from homology"/>
<evidence type="ECO:0000259" key="6">
    <source>
        <dbReference type="Pfam" id="PF00294"/>
    </source>
</evidence>
<keyword evidence="8" id="KW-1185">Reference proteome</keyword>
<dbReference type="PANTHER" id="PTHR43085:SF1">
    <property type="entry name" value="PSEUDOURIDINE KINASE-RELATED"/>
    <property type="match status" value="1"/>
</dbReference>
<evidence type="ECO:0000256" key="4">
    <source>
        <dbReference type="ARBA" id="ARBA00022777"/>
    </source>
</evidence>
<dbReference type="SUPFAM" id="SSF53613">
    <property type="entry name" value="Ribokinase-like"/>
    <property type="match status" value="1"/>
</dbReference>
<dbReference type="InterPro" id="IPR011611">
    <property type="entry name" value="PfkB_dom"/>
</dbReference>
<dbReference type="AlphaFoldDB" id="A0A6L5X7U7"/>
<evidence type="ECO:0000256" key="1">
    <source>
        <dbReference type="ARBA" id="ARBA00010688"/>
    </source>
</evidence>
<keyword evidence="5" id="KW-0067">ATP-binding</keyword>
<evidence type="ECO:0000256" key="2">
    <source>
        <dbReference type="ARBA" id="ARBA00022679"/>
    </source>
</evidence>
<sequence length="375" mass="40779">MENRKIVTAGYVSLDITPSIRAASGVTLHDMIRPGKLIQVGKVTAAPGGCVSNTGLALHKLGSDVSLVAKIGDDAFGRILTEAYNRKGVRPDFLVSEDTETSYTLVLAAPGSDRCFLADAGANDTLTADELSYEEIGEAQYFHFGYPTLMRRFYLNEGSQTVEMVKKVKALGLVTSLDMAAIDPSSEAGAQDWKTILANVLPYVDFFVPSIEELCFILDRDKYNSWQKQYQDDICMHLSLSRDVIPLAQKALDLGCRAVLLKCGAAGLYLKTGTEEEMKQISPHFQGEGWGGLSIFEDSYVPDQILSGTGAGDTAIAAFLYSLSHDFSPEVCLEMAAGCGAMCITQYDALSGLIPADRLLERIRSGWAKQKMIHE</sequence>
<evidence type="ECO:0000256" key="5">
    <source>
        <dbReference type="ARBA" id="ARBA00022840"/>
    </source>
</evidence>
<gene>
    <name evidence="7" type="ORF">FYJ35_10540</name>
</gene>
<dbReference type="InterPro" id="IPR050306">
    <property type="entry name" value="PfkB_Carbo_kinase"/>
</dbReference>
<dbReference type="Proteomes" id="UP000481852">
    <property type="component" value="Unassembled WGS sequence"/>
</dbReference>